<dbReference type="InterPro" id="IPR011004">
    <property type="entry name" value="Trimer_LpxA-like_sf"/>
</dbReference>
<dbReference type="SUPFAM" id="SSF51161">
    <property type="entry name" value="Trimeric LpxA-like enzymes"/>
    <property type="match status" value="1"/>
</dbReference>
<dbReference type="EMBL" id="ATBP01000571">
    <property type="protein sequence ID" value="ETR69742.1"/>
    <property type="molecule type" value="Genomic_DNA"/>
</dbReference>
<accession>A0A1V1P4B4</accession>
<reference evidence="2" key="1">
    <citation type="submission" date="2012-11" db="EMBL/GenBank/DDBJ databases">
        <authorList>
            <person name="Lucero-Rivera Y.E."/>
            <person name="Tovar-Ramirez D."/>
        </authorList>
    </citation>
    <scope>NUCLEOTIDE SEQUENCE [LARGE SCALE GENOMIC DNA]</scope>
    <source>
        <strain evidence="2">Araruama</strain>
    </source>
</reference>
<dbReference type="AlphaFoldDB" id="A0A1V1P4B4"/>
<evidence type="ECO:0000313" key="1">
    <source>
        <dbReference type="EMBL" id="ETR69742.1"/>
    </source>
</evidence>
<gene>
    <name evidence="1" type="ORF">OMM_03730</name>
</gene>
<dbReference type="Proteomes" id="UP000189670">
    <property type="component" value="Unassembled WGS sequence"/>
</dbReference>
<organism evidence="1 2">
    <name type="scientific">Candidatus Magnetoglobus multicellularis str. Araruama</name>
    <dbReference type="NCBI Taxonomy" id="890399"/>
    <lineage>
        <taxon>Bacteria</taxon>
        <taxon>Pseudomonadati</taxon>
        <taxon>Thermodesulfobacteriota</taxon>
        <taxon>Desulfobacteria</taxon>
        <taxon>Desulfobacterales</taxon>
        <taxon>Desulfobacteraceae</taxon>
        <taxon>Candidatus Magnetoglobus</taxon>
    </lineage>
</organism>
<evidence type="ECO:0000313" key="2">
    <source>
        <dbReference type="Proteomes" id="UP000189670"/>
    </source>
</evidence>
<dbReference type="Gene3D" id="2.160.10.10">
    <property type="entry name" value="Hexapeptide repeat proteins"/>
    <property type="match status" value="1"/>
</dbReference>
<sequence>MPDKIHHSTIEGLIQKGVKIPCPQSIEIGPEVNPDRISSENVTIHTGCKLYGEKTLILSGTTIGEEAPATIKNCHVGANVHLKGGFFDGAVFLDHAQMGSGAHVRKGTILEEYASGAHTVGLKQTILMPFVTLGSLINFCDCLMAGGTDKSNHSEVGSSYIHFNYTPNQDKATASLIGDVPNGVMLQQAPIFLGGQGGLVGPCRIAYGTVIVAGSVYRKDIVKQDQLVMDGAMRHASIGFTRGLYQNVNRIVDNNALYMANIVALSHWYYYVRKLWASDLLTSALQKGLCETIENVLEERTKQMKRLSEKMPASIQAFHSLSGAKSPVIDAKQCLYDNCTPFVEVFLDAMPPSSSDHLRDNFLEELASIKTSSYLDSIQSLDENTRTSGINWLQRIVNSTYNKAINIVRV</sequence>
<comment type="caution">
    <text evidence="1">The sequence shown here is derived from an EMBL/GenBank/DDBJ whole genome shotgun (WGS) entry which is preliminary data.</text>
</comment>
<protein>
    <submittedName>
        <fullName evidence="1">UDP-N-acetylglucosamine pyrophosphorylase</fullName>
    </submittedName>
</protein>
<proteinExistence type="predicted"/>
<name>A0A1V1P4B4_9BACT</name>